<protein>
    <submittedName>
        <fullName evidence="2">Uncharacterized protein</fullName>
    </submittedName>
</protein>
<comment type="caution">
    <text evidence="2">The sequence shown here is derived from an EMBL/GenBank/DDBJ whole genome shotgun (WGS) entry which is preliminary data.</text>
</comment>
<evidence type="ECO:0000313" key="3">
    <source>
        <dbReference type="Proteomes" id="UP001526246"/>
    </source>
</evidence>
<gene>
    <name evidence="2" type="ORF">OMW55_07255</name>
</gene>
<organism evidence="2 3">
    <name type="scientific">Sphingomonas arvum</name>
    <dbReference type="NCBI Taxonomy" id="2992113"/>
    <lineage>
        <taxon>Bacteria</taxon>
        <taxon>Pseudomonadati</taxon>
        <taxon>Pseudomonadota</taxon>
        <taxon>Alphaproteobacteria</taxon>
        <taxon>Sphingomonadales</taxon>
        <taxon>Sphingomonadaceae</taxon>
        <taxon>Sphingomonas</taxon>
    </lineage>
</organism>
<name>A0ABT3JF84_9SPHN</name>
<reference evidence="2 3" key="1">
    <citation type="submission" date="2022-10" db="EMBL/GenBank/DDBJ databases">
        <title>Sphingomonas sp.</title>
        <authorList>
            <person name="Jin C."/>
        </authorList>
    </citation>
    <scope>NUCLEOTIDE SEQUENCE [LARGE SCALE GENOMIC DNA]</scope>
    <source>
        <strain evidence="2 3">BN140010</strain>
    </source>
</reference>
<keyword evidence="3" id="KW-1185">Reference proteome</keyword>
<accession>A0ABT3JF84</accession>
<dbReference type="EMBL" id="JAPDOB010000001">
    <property type="protein sequence ID" value="MCW3797599.1"/>
    <property type="molecule type" value="Genomic_DNA"/>
</dbReference>
<dbReference type="RefSeq" id="WP_264881912.1">
    <property type="nucleotide sequence ID" value="NZ_JAPDOB010000001.1"/>
</dbReference>
<evidence type="ECO:0000313" key="2">
    <source>
        <dbReference type="EMBL" id="MCW3797599.1"/>
    </source>
</evidence>
<dbReference type="Proteomes" id="UP001526246">
    <property type="component" value="Unassembled WGS sequence"/>
</dbReference>
<sequence length="72" mass="7842">MSRLREQNQGPEDDTSIARAPRSARRGRPALISDVFGVLEREGEEPVSIEDMNNAVLDQAAVDDASGSAIFR</sequence>
<evidence type="ECO:0000256" key="1">
    <source>
        <dbReference type="SAM" id="MobiDB-lite"/>
    </source>
</evidence>
<feature type="region of interest" description="Disordered" evidence="1">
    <location>
        <begin position="1"/>
        <end position="26"/>
    </location>
</feature>
<proteinExistence type="predicted"/>